<feature type="transmembrane region" description="Helical" evidence="6">
    <location>
        <begin position="280"/>
        <end position="301"/>
    </location>
</feature>
<dbReference type="RefSeq" id="WP_203168810.1">
    <property type="nucleotide sequence ID" value="NZ_JAEVLS010000004.1"/>
</dbReference>
<gene>
    <name evidence="8" type="ORF">JM946_18340</name>
</gene>
<feature type="transmembrane region" description="Helical" evidence="6">
    <location>
        <begin position="127"/>
        <end position="146"/>
    </location>
</feature>
<feature type="transmembrane region" description="Helical" evidence="6">
    <location>
        <begin position="333"/>
        <end position="354"/>
    </location>
</feature>
<comment type="caution">
    <text evidence="8">The sequence shown here is derived from an EMBL/GenBank/DDBJ whole genome shotgun (WGS) entry which is preliminary data.</text>
</comment>
<feature type="transmembrane region" description="Helical" evidence="6">
    <location>
        <begin position="430"/>
        <end position="448"/>
    </location>
</feature>
<evidence type="ECO:0000256" key="4">
    <source>
        <dbReference type="ARBA" id="ARBA00022989"/>
    </source>
</evidence>
<keyword evidence="3 6" id="KW-0812">Transmembrane</keyword>
<feature type="transmembrane region" description="Helical" evidence="6">
    <location>
        <begin position="100"/>
        <end position="121"/>
    </location>
</feature>
<evidence type="ECO:0000256" key="2">
    <source>
        <dbReference type="ARBA" id="ARBA00022448"/>
    </source>
</evidence>
<evidence type="ECO:0000256" key="3">
    <source>
        <dbReference type="ARBA" id="ARBA00022692"/>
    </source>
</evidence>
<dbReference type="Proteomes" id="UP000661077">
    <property type="component" value="Unassembled WGS sequence"/>
</dbReference>
<evidence type="ECO:0000259" key="7">
    <source>
        <dbReference type="Pfam" id="PF00324"/>
    </source>
</evidence>
<feature type="transmembrane region" description="Helical" evidence="6">
    <location>
        <begin position="360"/>
        <end position="381"/>
    </location>
</feature>
<dbReference type="EMBL" id="JAEVLS010000004">
    <property type="protein sequence ID" value="MBM0106695.1"/>
    <property type="molecule type" value="Genomic_DNA"/>
</dbReference>
<evidence type="ECO:0000256" key="6">
    <source>
        <dbReference type="SAM" id="Phobius"/>
    </source>
</evidence>
<feature type="transmembrane region" description="Helical" evidence="6">
    <location>
        <begin position="49"/>
        <end position="68"/>
    </location>
</feature>
<accession>A0ABS1X0D1</accession>
<evidence type="ECO:0000256" key="5">
    <source>
        <dbReference type="ARBA" id="ARBA00023136"/>
    </source>
</evidence>
<keyword evidence="9" id="KW-1185">Reference proteome</keyword>
<name>A0ABS1X0D1_9GAMM</name>
<keyword evidence="4 6" id="KW-1133">Transmembrane helix</keyword>
<protein>
    <submittedName>
        <fullName evidence="8">Amino acid permease</fullName>
    </submittedName>
</protein>
<evidence type="ECO:0000313" key="8">
    <source>
        <dbReference type="EMBL" id="MBM0106695.1"/>
    </source>
</evidence>
<dbReference type="PIRSF" id="PIRSF006060">
    <property type="entry name" value="AA_transporter"/>
    <property type="match status" value="1"/>
</dbReference>
<organism evidence="8 9">
    <name type="scientific">Steroidobacter gossypii</name>
    <dbReference type="NCBI Taxonomy" id="2805490"/>
    <lineage>
        <taxon>Bacteria</taxon>
        <taxon>Pseudomonadati</taxon>
        <taxon>Pseudomonadota</taxon>
        <taxon>Gammaproteobacteria</taxon>
        <taxon>Steroidobacterales</taxon>
        <taxon>Steroidobacteraceae</taxon>
        <taxon>Steroidobacter</taxon>
    </lineage>
</organism>
<dbReference type="InterPro" id="IPR004841">
    <property type="entry name" value="AA-permease/SLC12A_dom"/>
</dbReference>
<feature type="transmembrane region" description="Helical" evidence="6">
    <location>
        <begin position="200"/>
        <end position="226"/>
    </location>
</feature>
<keyword evidence="5 6" id="KW-0472">Membrane</keyword>
<evidence type="ECO:0000256" key="1">
    <source>
        <dbReference type="ARBA" id="ARBA00004141"/>
    </source>
</evidence>
<feature type="transmembrane region" description="Helical" evidence="6">
    <location>
        <begin position="21"/>
        <end position="43"/>
    </location>
</feature>
<proteinExistence type="predicted"/>
<feature type="transmembrane region" description="Helical" evidence="6">
    <location>
        <begin position="238"/>
        <end position="260"/>
    </location>
</feature>
<dbReference type="Pfam" id="PF00324">
    <property type="entry name" value="AA_permease"/>
    <property type="match status" value="1"/>
</dbReference>
<evidence type="ECO:0000313" key="9">
    <source>
        <dbReference type="Proteomes" id="UP000661077"/>
    </source>
</evidence>
<reference evidence="8 9" key="1">
    <citation type="journal article" date="2021" name="Int. J. Syst. Evol. Microbiol.">
        <title>Steroidobacter gossypii sp. nov., isolated from soil of cotton cropping field.</title>
        <authorList>
            <person name="Huang R."/>
            <person name="Yang S."/>
            <person name="Zhen C."/>
            <person name="Liu W."/>
        </authorList>
    </citation>
    <scope>NUCLEOTIDE SEQUENCE [LARGE SCALE GENOMIC DNA]</scope>
    <source>
        <strain evidence="8 9">S1-65</strain>
    </source>
</reference>
<sequence>MSGDVRVREAPELAKSLRSRHVTMISIGGIIGAGLFVGSSAAIAAAGPAITLSYVLAGSVILLVMRMLGEMACLNPGQGSFTEYARIGLGNWAGFVTGWLYWYFWVVVVAIEAIAGAAIIAQWLPLAEWQICLALMVILTAVNLMSTRTYGEFEFWFASIKVAAIIAFLVIGAGYLIGFTPTDAGGLGNLTAHGGFMPQGTVAVLAAITTVIFSLVGAEIAIIAAAESNESTRTISRLTITILLRIMLFYVGSILLIVMIVPWREIQPGVSPFVMAMERIGIPGSALIMNIIVLTAVLSCLNSGVYITSRVLFTLAARGDAPQALIKLNERKVPVRAILLGSSLGFGAVITAVISPSVLFAFLLNTSGAIMLVVYLIVAYAQIRQRGTLSPEQVQGLSVRMWFYPWASWLVIAAILCVLIAMAFTADLASQLYASLFCTAVAVGAYYLRVRSETARLGDSQSPIQSAETSVRP</sequence>
<dbReference type="Gene3D" id="1.20.1740.10">
    <property type="entry name" value="Amino acid/polyamine transporter I"/>
    <property type="match status" value="1"/>
</dbReference>
<keyword evidence="2" id="KW-0813">Transport</keyword>
<dbReference type="PANTHER" id="PTHR43495:SF5">
    <property type="entry name" value="GAMMA-AMINOBUTYRIC ACID PERMEASE"/>
    <property type="match status" value="1"/>
</dbReference>
<feature type="transmembrane region" description="Helical" evidence="6">
    <location>
        <begin position="402"/>
        <end position="424"/>
    </location>
</feature>
<dbReference type="PANTHER" id="PTHR43495">
    <property type="entry name" value="GABA PERMEASE"/>
    <property type="match status" value="1"/>
</dbReference>
<comment type="subcellular location">
    <subcellularLocation>
        <location evidence="1">Membrane</location>
        <topology evidence="1">Multi-pass membrane protein</topology>
    </subcellularLocation>
</comment>
<feature type="transmembrane region" description="Helical" evidence="6">
    <location>
        <begin position="158"/>
        <end position="180"/>
    </location>
</feature>
<feature type="domain" description="Amino acid permease/ SLC12A" evidence="7">
    <location>
        <begin position="21"/>
        <end position="449"/>
    </location>
</feature>